<dbReference type="PANTHER" id="PTHR48025:SF6">
    <property type="entry name" value="RRM DOMAIN-CONTAINING PROTEIN"/>
    <property type="match status" value="1"/>
</dbReference>
<evidence type="ECO:0000259" key="3">
    <source>
        <dbReference type="PROSITE" id="PS50102"/>
    </source>
</evidence>
<dbReference type="PROSITE" id="PS50102">
    <property type="entry name" value="RRM"/>
    <property type="match status" value="1"/>
</dbReference>
<dbReference type="PANTHER" id="PTHR48025">
    <property type="entry name" value="OS02G0815200 PROTEIN"/>
    <property type="match status" value="1"/>
</dbReference>
<dbReference type="CDD" id="cd00590">
    <property type="entry name" value="RRM_SF"/>
    <property type="match status" value="1"/>
</dbReference>
<evidence type="ECO:0000256" key="1">
    <source>
        <dbReference type="ARBA" id="ARBA00022884"/>
    </source>
</evidence>
<proteinExistence type="predicted"/>
<dbReference type="InterPro" id="IPR050502">
    <property type="entry name" value="Euk_RNA-bind_prot"/>
</dbReference>
<dbReference type="Gene3D" id="3.30.70.330">
    <property type="match status" value="1"/>
</dbReference>
<evidence type="ECO:0000313" key="4">
    <source>
        <dbReference type="EMBL" id="KAE8729649.1"/>
    </source>
</evidence>
<keyword evidence="1 2" id="KW-0694">RNA-binding</keyword>
<dbReference type="InterPro" id="IPR035979">
    <property type="entry name" value="RBD_domain_sf"/>
</dbReference>
<dbReference type="AlphaFoldDB" id="A0A6A3CR96"/>
<dbReference type="GO" id="GO:1901259">
    <property type="term" value="P:chloroplast rRNA processing"/>
    <property type="evidence" value="ECO:0007669"/>
    <property type="project" value="TreeGrafter"/>
</dbReference>
<comment type="caution">
    <text evidence="4">The sequence shown here is derived from an EMBL/GenBank/DDBJ whole genome shotgun (WGS) entry which is preliminary data.</text>
</comment>
<dbReference type="InterPro" id="IPR000504">
    <property type="entry name" value="RRM_dom"/>
</dbReference>
<dbReference type="GO" id="GO:0003729">
    <property type="term" value="F:mRNA binding"/>
    <property type="evidence" value="ECO:0007669"/>
    <property type="project" value="TreeGrafter"/>
</dbReference>
<evidence type="ECO:0000313" key="5">
    <source>
        <dbReference type="Proteomes" id="UP000436088"/>
    </source>
</evidence>
<dbReference type="GO" id="GO:0009535">
    <property type="term" value="C:chloroplast thylakoid membrane"/>
    <property type="evidence" value="ECO:0007669"/>
    <property type="project" value="TreeGrafter"/>
</dbReference>
<sequence>MNVPLLHIGVRFLVKEVSGIIVRVEFARRFKRPSPASTQLIVPACEPRHKLYLSNLNRKVRANHLKEFFLAFNPGYGFVSFATKKETEAAISTLDGKELMDWPLRLKLSEKTADESGMKTRNRRKSKS</sequence>
<dbReference type="InterPro" id="IPR012677">
    <property type="entry name" value="Nucleotide-bd_a/b_plait_sf"/>
</dbReference>
<protein>
    <submittedName>
        <fullName evidence="4">Senescence-associated family protein</fullName>
    </submittedName>
</protein>
<evidence type="ECO:0000256" key="2">
    <source>
        <dbReference type="PROSITE-ProRule" id="PRU00176"/>
    </source>
</evidence>
<reference evidence="4" key="1">
    <citation type="submission" date="2019-09" db="EMBL/GenBank/DDBJ databases">
        <title>Draft genome information of white flower Hibiscus syriacus.</title>
        <authorList>
            <person name="Kim Y.-M."/>
        </authorList>
    </citation>
    <scope>NUCLEOTIDE SEQUENCE [LARGE SCALE GENOMIC DNA]</scope>
    <source>
        <strain evidence="4">YM2019G1</strain>
    </source>
</reference>
<keyword evidence="5" id="KW-1185">Reference proteome</keyword>
<dbReference type="Pfam" id="PF00076">
    <property type="entry name" value="RRM_1"/>
    <property type="match status" value="1"/>
</dbReference>
<gene>
    <name evidence="4" type="ORF">F3Y22_tig00003454pilonHSYRG00154</name>
</gene>
<organism evidence="4 5">
    <name type="scientific">Hibiscus syriacus</name>
    <name type="common">Rose of Sharon</name>
    <dbReference type="NCBI Taxonomy" id="106335"/>
    <lineage>
        <taxon>Eukaryota</taxon>
        <taxon>Viridiplantae</taxon>
        <taxon>Streptophyta</taxon>
        <taxon>Embryophyta</taxon>
        <taxon>Tracheophyta</taxon>
        <taxon>Spermatophyta</taxon>
        <taxon>Magnoliopsida</taxon>
        <taxon>eudicotyledons</taxon>
        <taxon>Gunneridae</taxon>
        <taxon>Pentapetalae</taxon>
        <taxon>rosids</taxon>
        <taxon>malvids</taxon>
        <taxon>Malvales</taxon>
        <taxon>Malvaceae</taxon>
        <taxon>Malvoideae</taxon>
        <taxon>Hibiscus</taxon>
    </lineage>
</organism>
<name>A0A6A3CR96_HIBSY</name>
<dbReference type="Proteomes" id="UP000436088">
    <property type="component" value="Unassembled WGS sequence"/>
</dbReference>
<accession>A0A6A3CR96</accession>
<dbReference type="SMART" id="SM00360">
    <property type="entry name" value="RRM"/>
    <property type="match status" value="1"/>
</dbReference>
<feature type="domain" description="RRM" evidence="3">
    <location>
        <begin position="49"/>
        <end position="111"/>
    </location>
</feature>
<dbReference type="EMBL" id="VEPZ02000221">
    <property type="protein sequence ID" value="KAE8729649.1"/>
    <property type="molecule type" value="Genomic_DNA"/>
</dbReference>
<dbReference type="SUPFAM" id="SSF54928">
    <property type="entry name" value="RNA-binding domain, RBD"/>
    <property type="match status" value="1"/>
</dbReference>